<dbReference type="InterPro" id="IPR011990">
    <property type="entry name" value="TPR-like_helical_dom_sf"/>
</dbReference>
<feature type="domain" description="Bacteriophage T5 Orf172 DNA-binding" evidence="1">
    <location>
        <begin position="20"/>
        <end position="96"/>
    </location>
</feature>
<reference evidence="2" key="1">
    <citation type="submission" date="2018-06" db="EMBL/GenBank/DDBJ databases">
        <authorList>
            <person name="Zhirakovskaya E."/>
        </authorList>
    </citation>
    <scope>NUCLEOTIDE SEQUENCE</scope>
</reference>
<sequence length="482" mass="55328">MSSKITNIISESKVDHQETGYIFILSDPKAEKYFKINYSSNLGVINDVVAKYNFNKSSNYELEYSRVVLQPKYAESLIQRRLAKYHVKHAHNDLYLFEDLDIAIDNVNHIVDTSNYLFEFSNPDSSFDDFTMVKDNSSEETSVISRKAPLLFHSLDNKIDIAFDYILNQTVPIDPDYGVQTLLKFILSVQKESTHALKAAQAAFKLAQVFESSEITPRNKEDVLFCYKKSSELGNKEATKKLLHLYYDGSEKYNVEQNYLQAIKYLSMLSSEYPERVSLAYIYCNGRQFLLKQNIQTGLSLCSYDSSVGTFWDLDVIKAKVLINKPTPDLGVARQLDWEEEEDVLIIEEYSNKHPYQLLLNINNNYSDNSVIKCKAFIEARYLLALYLLGDIQGSYCEKIKNTNDYFLKKIPIDVDNAITYLTEAAIAGHPLACIRLADLLETSDVVSKNEKEAVRFRNRAHDCQYNIDSRLSFPIFGLSLF</sequence>
<dbReference type="PANTHER" id="PTHR11102">
    <property type="entry name" value="SEL-1-LIKE PROTEIN"/>
    <property type="match status" value="1"/>
</dbReference>
<dbReference type="EMBL" id="UOFS01000024">
    <property type="protein sequence ID" value="VAW95897.1"/>
    <property type="molecule type" value="Genomic_DNA"/>
</dbReference>
<dbReference type="InterPro" id="IPR018306">
    <property type="entry name" value="Phage_T5_Orf172_DNA-bd"/>
</dbReference>
<gene>
    <name evidence="2" type="ORF">MNBD_GAMMA22-1896</name>
</gene>
<dbReference type="Pfam" id="PF08238">
    <property type="entry name" value="Sel1"/>
    <property type="match status" value="4"/>
</dbReference>
<dbReference type="Pfam" id="PF10544">
    <property type="entry name" value="T5orf172"/>
    <property type="match status" value="1"/>
</dbReference>
<proteinExistence type="predicted"/>
<protein>
    <recommendedName>
        <fullName evidence="1">Bacteriophage T5 Orf172 DNA-binding domain-containing protein</fullName>
    </recommendedName>
</protein>
<accession>A0A3B1A8I3</accession>
<evidence type="ECO:0000259" key="1">
    <source>
        <dbReference type="Pfam" id="PF10544"/>
    </source>
</evidence>
<evidence type="ECO:0000313" key="2">
    <source>
        <dbReference type="EMBL" id="VAW95897.1"/>
    </source>
</evidence>
<dbReference type="Gene3D" id="1.25.40.10">
    <property type="entry name" value="Tetratricopeptide repeat domain"/>
    <property type="match status" value="2"/>
</dbReference>
<dbReference type="InterPro" id="IPR050767">
    <property type="entry name" value="Sel1_AlgK"/>
</dbReference>
<organism evidence="2">
    <name type="scientific">hydrothermal vent metagenome</name>
    <dbReference type="NCBI Taxonomy" id="652676"/>
    <lineage>
        <taxon>unclassified sequences</taxon>
        <taxon>metagenomes</taxon>
        <taxon>ecological metagenomes</taxon>
    </lineage>
</organism>
<dbReference type="SMART" id="SM00671">
    <property type="entry name" value="SEL1"/>
    <property type="match status" value="3"/>
</dbReference>
<dbReference type="InterPro" id="IPR006597">
    <property type="entry name" value="Sel1-like"/>
</dbReference>
<dbReference type="AlphaFoldDB" id="A0A3B1A8I3"/>
<name>A0A3B1A8I3_9ZZZZ</name>
<dbReference type="SUPFAM" id="SSF81901">
    <property type="entry name" value="HCP-like"/>
    <property type="match status" value="2"/>
</dbReference>
<dbReference type="PANTHER" id="PTHR11102:SF160">
    <property type="entry name" value="ERAD-ASSOCIATED E3 UBIQUITIN-PROTEIN LIGASE COMPONENT HRD3"/>
    <property type="match status" value="1"/>
</dbReference>